<dbReference type="InterPro" id="IPR007855">
    <property type="entry name" value="RDRP"/>
</dbReference>
<dbReference type="OrthoDB" id="10055769at2759"/>
<evidence type="ECO:0000256" key="2">
    <source>
        <dbReference type="SAM" id="MobiDB-lite"/>
    </source>
</evidence>
<feature type="region of interest" description="Disordered" evidence="2">
    <location>
        <begin position="1"/>
        <end position="24"/>
    </location>
</feature>
<feature type="compositionally biased region" description="Basic and acidic residues" evidence="2">
    <location>
        <begin position="180"/>
        <end position="189"/>
    </location>
</feature>
<dbReference type="InterPro" id="IPR057596">
    <property type="entry name" value="RDRP_core"/>
</dbReference>
<reference evidence="4 5" key="1">
    <citation type="submission" date="2020-03" db="EMBL/GenBank/DDBJ databases">
        <title>Draft Genome Sequence of Cudoniella acicularis.</title>
        <authorList>
            <person name="Buettner E."/>
            <person name="Kellner H."/>
        </authorList>
    </citation>
    <scope>NUCLEOTIDE SEQUENCE [LARGE SCALE GENOMIC DNA]</scope>
    <source>
        <strain evidence="4 5">DSM 108380</strain>
    </source>
</reference>
<dbReference type="GO" id="GO:0003968">
    <property type="term" value="F:RNA-directed RNA polymerase activity"/>
    <property type="evidence" value="ECO:0007669"/>
    <property type="project" value="UniProtKB-KW"/>
</dbReference>
<dbReference type="PANTHER" id="PTHR23079:SF14">
    <property type="entry name" value="RNA-DEPENDENT RNA POLYMERASE"/>
    <property type="match status" value="1"/>
</dbReference>
<proteinExistence type="inferred from homology"/>
<feature type="region of interest" description="Disordered" evidence="2">
    <location>
        <begin position="158"/>
        <end position="191"/>
    </location>
</feature>
<name>A0A8H4QY07_9HELO</name>
<dbReference type="GO" id="GO:0003723">
    <property type="term" value="F:RNA binding"/>
    <property type="evidence" value="ECO:0007669"/>
    <property type="project" value="UniProtKB-KW"/>
</dbReference>
<dbReference type="PANTHER" id="PTHR23079">
    <property type="entry name" value="RNA-DEPENDENT RNA POLYMERASE"/>
    <property type="match status" value="1"/>
</dbReference>
<dbReference type="GO" id="GO:0031380">
    <property type="term" value="C:nuclear RNA-directed RNA polymerase complex"/>
    <property type="evidence" value="ECO:0007669"/>
    <property type="project" value="TreeGrafter"/>
</dbReference>
<dbReference type="GO" id="GO:0030422">
    <property type="term" value="P:siRNA processing"/>
    <property type="evidence" value="ECO:0007669"/>
    <property type="project" value="TreeGrafter"/>
</dbReference>
<sequence>MATPPSMASPMTPSKTSSRQEADEKAKAKAYEIKIIITNVCDAWDLRLPIPEERQSPNKMQKTKEQSCVGLISFLSYKGGIFGHMRAFEQEASRLYQGWALKPKAERGVLPEARRNNPRPVTEAERLQLLDCLFNILNDAVQKWISANPMTPRTLRTLGTSFDGANPRLDDSPVPIAFPKSDKRARDEPANDENIIKKPKIPEATSMEPLGRRSADEMLPPTRGRSTMRDVHGYRSANQSFESAAASSIFSNPTLSFGSFIPANTQETVPDIEDLNFQTQENVPEVGSEDEKLTDSEYAPGSSFEGALATATDVNGLILGTEVDATHVNDNLSQGMMDFAFVKDPETITKEDILKERLEDIFPKLPDELKPTPLWILYELTRVCLHTEVSLAKIQMPSPPIFNDYDTFWQFLKNSPALKDKSFPDRSDREAIYAAQETFAKGRFAVIFSGSFRFNDSEPTRPLFRFQLDPMKLDFSHRLGRRLGNDRFLEIDIPHLHGNKIPTYLAKLGDRAREMIIDWLIDGTHRLLGRSWKPFHTRPKEKKDRRRDILRDEKDDAVTAHRLFLFAVDGYGFRIVPEPRLELSQPRHVKMTIPYLLNIIRPTRKNVHQSILKLFSRTQLALSRNTATVVLQRSQIRNRPDIFYEGKGKEMTDGAGLMSRSLALKVAQKLGLSHFPSGFQGRIGEAKGFWTVHPNDTSGEDWIDVYASQEKWKRSTKVGGESEDESHLTFEVIKSSGPLQSAELNLQLLPLLMDRARDKSLMKSSISNLLELGLTQALAGLRGAMEDTQTLRKWTRECNSNSGERLKHGAVPFRAGQPISKEERLNMLLDVGFHPQTIRYAKELARGLFKTKCDELKKRMNISVARSAYAYMVPDFWGVLEPNEVYIDFSSFVDEASGFSGVRLNGHDILVARSPAHFVSDIQKVKVVVKAELLSGGDYDGDLAWICWEPTIVDNFDTADVPEMPNLVEEGHLKQDTTKYEDLVKEHPEDPVTPFLKKAFAFNMQDSMLGICTSHKEKVCYKSGQLDSKEAVYLSTLLSNLVDQAKQGFKFTMDDWKDFTKKHVPTLPMTPLYKTTHLNPNAKHIIDYLKYVAHQKVEDSLKEFHESLPDPPYWDDDLVAYYKWAENKAKKHDEWKRILDPLNEEVMALKSTWTKHFQRAPVDEEMPTFIPFVLECYERYQAILPREDTPLTQSLLPDFGHSGASAWAELRASALFNAYTRSYVGNMVWWMAGKDLVKLKARSNSHGPPHVIIPSMYVIYRPDNTFIKRLKSDSSAEKVAPEITAVHVGSVTELDDLEDD</sequence>
<protein>
    <recommendedName>
        <fullName evidence="1">RNA-dependent RNA polymerase</fullName>
        <ecNumber evidence="1">2.7.7.48</ecNumber>
    </recommendedName>
</protein>
<evidence type="ECO:0000313" key="5">
    <source>
        <dbReference type="Proteomes" id="UP000566819"/>
    </source>
</evidence>
<gene>
    <name evidence="4" type="ORF">G7Y89_g14922</name>
</gene>
<accession>A0A8H4QY07</accession>
<keyword evidence="1" id="KW-0808">Transferase</keyword>
<dbReference type="EMBL" id="JAAMPI010002114">
    <property type="protein sequence ID" value="KAF4618382.1"/>
    <property type="molecule type" value="Genomic_DNA"/>
</dbReference>
<feature type="domain" description="RDRP core" evidence="3">
    <location>
        <begin position="465"/>
        <end position="1090"/>
    </location>
</feature>
<organism evidence="4 5">
    <name type="scientific">Cudoniella acicularis</name>
    <dbReference type="NCBI Taxonomy" id="354080"/>
    <lineage>
        <taxon>Eukaryota</taxon>
        <taxon>Fungi</taxon>
        <taxon>Dikarya</taxon>
        <taxon>Ascomycota</taxon>
        <taxon>Pezizomycotina</taxon>
        <taxon>Leotiomycetes</taxon>
        <taxon>Helotiales</taxon>
        <taxon>Tricladiaceae</taxon>
        <taxon>Cudoniella</taxon>
    </lineage>
</organism>
<keyword evidence="5" id="KW-1185">Reference proteome</keyword>
<evidence type="ECO:0000259" key="3">
    <source>
        <dbReference type="Pfam" id="PF05183"/>
    </source>
</evidence>
<comment type="similarity">
    <text evidence="1">Belongs to the RdRP family.</text>
</comment>
<keyword evidence="1" id="KW-0694">RNA-binding</keyword>
<evidence type="ECO:0000256" key="1">
    <source>
        <dbReference type="RuleBase" id="RU363098"/>
    </source>
</evidence>
<keyword evidence="1" id="KW-0548">Nucleotidyltransferase</keyword>
<comment type="catalytic activity">
    <reaction evidence="1">
        <text>RNA(n) + a ribonucleoside 5'-triphosphate = RNA(n+1) + diphosphate</text>
        <dbReference type="Rhea" id="RHEA:21248"/>
        <dbReference type="Rhea" id="RHEA-COMP:14527"/>
        <dbReference type="Rhea" id="RHEA-COMP:17342"/>
        <dbReference type="ChEBI" id="CHEBI:33019"/>
        <dbReference type="ChEBI" id="CHEBI:61557"/>
        <dbReference type="ChEBI" id="CHEBI:140395"/>
        <dbReference type="EC" id="2.7.7.48"/>
    </reaction>
</comment>
<evidence type="ECO:0000313" key="4">
    <source>
        <dbReference type="EMBL" id="KAF4618382.1"/>
    </source>
</evidence>
<dbReference type="Gene3D" id="1.10.8.790">
    <property type="entry name" value="RNA-dependent RNA polymerase, slab domain, helical subdomain-like"/>
    <property type="match status" value="1"/>
</dbReference>
<feature type="compositionally biased region" description="Low complexity" evidence="2">
    <location>
        <begin position="1"/>
        <end position="17"/>
    </location>
</feature>
<dbReference type="Pfam" id="PF05183">
    <property type="entry name" value="RdRP"/>
    <property type="match status" value="1"/>
</dbReference>
<dbReference type="Proteomes" id="UP000566819">
    <property type="component" value="Unassembled WGS sequence"/>
</dbReference>
<comment type="caution">
    <text evidence="4">The sequence shown here is derived from an EMBL/GenBank/DDBJ whole genome shotgun (WGS) entry which is preliminary data.</text>
</comment>
<keyword evidence="1" id="KW-0696">RNA-directed RNA polymerase</keyword>
<dbReference type="EC" id="2.7.7.48" evidence="1"/>